<organism evidence="4 5">
    <name type="scientific">Rhizophlyctis rosea</name>
    <dbReference type="NCBI Taxonomy" id="64517"/>
    <lineage>
        <taxon>Eukaryota</taxon>
        <taxon>Fungi</taxon>
        <taxon>Fungi incertae sedis</taxon>
        <taxon>Chytridiomycota</taxon>
        <taxon>Chytridiomycota incertae sedis</taxon>
        <taxon>Chytridiomycetes</taxon>
        <taxon>Rhizophlyctidales</taxon>
        <taxon>Rhizophlyctidaceae</taxon>
        <taxon>Rhizophlyctis</taxon>
    </lineage>
</organism>
<gene>
    <name evidence="4" type="ORF">HK097_000680</name>
</gene>
<feature type="compositionally biased region" description="Basic and acidic residues" evidence="2">
    <location>
        <begin position="151"/>
        <end position="160"/>
    </location>
</feature>
<keyword evidence="5" id="KW-1185">Reference proteome</keyword>
<keyword evidence="1" id="KW-0479">Metal-binding</keyword>
<feature type="non-terminal residue" evidence="4">
    <location>
        <position position="1"/>
    </location>
</feature>
<dbReference type="PROSITE" id="PS50157">
    <property type="entry name" value="ZINC_FINGER_C2H2_2"/>
    <property type="match status" value="1"/>
</dbReference>
<dbReference type="InterPro" id="IPR013087">
    <property type="entry name" value="Znf_C2H2_type"/>
</dbReference>
<evidence type="ECO:0000256" key="1">
    <source>
        <dbReference type="PROSITE-ProRule" id="PRU00042"/>
    </source>
</evidence>
<feature type="domain" description="C2H2-type" evidence="3">
    <location>
        <begin position="91"/>
        <end position="121"/>
    </location>
</feature>
<dbReference type="Proteomes" id="UP001212841">
    <property type="component" value="Unassembled WGS sequence"/>
</dbReference>
<evidence type="ECO:0000313" key="5">
    <source>
        <dbReference type="Proteomes" id="UP001212841"/>
    </source>
</evidence>
<dbReference type="GO" id="GO:0003677">
    <property type="term" value="F:DNA binding"/>
    <property type="evidence" value="ECO:0007669"/>
    <property type="project" value="InterPro"/>
</dbReference>
<reference evidence="4" key="1">
    <citation type="submission" date="2020-05" db="EMBL/GenBank/DDBJ databases">
        <title>Phylogenomic resolution of chytrid fungi.</title>
        <authorList>
            <person name="Stajich J.E."/>
            <person name="Amses K."/>
            <person name="Simmons R."/>
            <person name="Seto K."/>
            <person name="Myers J."/>
            <person name="Bonds A."/>
            <person name="Quandt C.A."/>
            <person name="Barry K."/>
            <person name="Liu P."/>
            <person name="Grigoriev I."/>
            <person name="Longcore J.E."/>
            <person name="James T.Y."/>
        </authorList>
    </citation>
    <scope>NUCLEOTIDE SEQUENCE</scope>
    <source>
        <strain evidence="4">JEL0318</strain>
    </source>
</reference>
<feature type="compositionally biased region" description="Pro residues" evidence="2">
    <location>
        <begin position="225"/>
        <end position="234"/>
    </location>
</feature>
<dbReference type="EMBL" id="JADGJD010001126">
    <property type="protein sequence ID" value="KAJ3046630.1"/>
    <property type="molecule type" value="Genomic_DNA"/>
</dbReference>
<evidence type="ECO:0000313" key="4">
    <source>
        <dbReference type="EMBL" id="KAJ3046630.1"/>
    </source>
</evidence>
<keyword evidence="1" id="KW-0863">Zinc-finger</keyword>
<feature type="compositionally biased region" description="Basic and acidic residues" evidence="2">
    <location>
        <begin position="129"/>
        <end position="139"/>
    </location>
</feature>
<dbReference type="SMART" id="SM00355">
    <property type="entry name" value="ZnF_C2H2"/>
    <property type="match status" value="2"/>
</dbReference>
<evidence type="ECO:0000259" key="3">
    <source>
        <dbReference type="PROSITE" id="PS50157"/>
    </source>
</evidence>
<sequence length="344" mass="37631">LCISGEGASGFAEIEGPTEWECSFEECRKRYGSWLGMKYHLEKVHKMGKARKEDASVVAVDGAGDASGGRDVTMTDVEDGATTEVEGPTEWECKFEDCKKRYGSWMGMKYHLEKVHDMVKPRKEDAVVVSVDEERSMERKRGKGKGNKSAKGKEVDRGEETDVTDQTAYGDVTMGDGTTGEDDPFAYRDDDEDKPLTPRKRPTSSSTTSQPSTKKVKFTSSTPYSPSPSPPTPTSPKKSSRVAAMKTPPTPPSFTSPFSSPAPPKRKGRPPKSKPDESVEQSDKSVESKTERKAGPGRGRGRKKKDGKSWVADPDDPTLGPGKDDPLLVPEVANFPTMPMEVEE</sequence>
<dbReference type="GO" id="GO:0008270">
    <property type="term" value="F:zinc ion binding"/>
    <property type="evidence" value="ECO:0007669"/>
    <property type="project" value="UniProtKB-KW"/>
</dbReference>
<protein>
    <recommendedName>
        <fullName evidence="3">C2H2-type domain-containing protein</fullName>
    </recommendedName>
</protein>
<accession>A0AAD5X2F4</accession>
<feature type="compositionally biased region" description="Basic and acidic residues" evidence="2">
    <location>
        <begin position="273"/>
        <end position="294"/>
    </location>
</feature>
<dbReference type="AlphaFoldDB" id="A0AAD5X2F4"/>
<feature type="compositionally biased region" description="Basic residues" evidence="2">
    <location>
        <begin position="140"/>
        <end position="150"/>
    </location>
</feature>
<feature type="compositionally biased region" description="Acidic residues" evidence="2">
    <location>
        <begin position="179"/>
        <end position="193"/>
    </location>
</feature>
<keyword evidence="1" id="KW-0862">Zinc</keyword>
<feature type="compositionally biased region" description="Low complexity" evidence="2">
    <location>
        <begin position="203"/>
        <end position="224"/>
    </location>
</feature>
<evidence type="ECO:0000256" key="2">
    <source>
        <dbReference type="SAM" id="MobiDB-lite"/>
    </source>
</evidence>
<dbReference type="PROSITE" id="PS00028">
    <property type="entry name" value="ZINC_FINGER_C2H2_1"/>
    <property type="match status" value="2"/>
</dbReference>
<dbReference type="InterPro" id="IPR017956">
    <property type="entry name" value="AT_hook_DNA-bd_motif"/>
</dbReference>
<comment type="caution">
    <text evidence="4">The sequence shown here is derived from an EMBL/GenBank/DDBJ whole genome shotgun (WGS) entry which is preliminary data.</text>
</comment>
<dbReference type="PRINTS" id="PR00929">
    <property type="entry name" value="ATHOOK"/>
</dbReference>
<name>A0AAD5X2F4_9FUNG</name>
<proteinExistence type="predicted"/>
<feature type="region of interest" description="Disordered" evidence="2">
    <location>
        <begin position="129"/>
        <end position="344"/>
    </location>
</feature>